<accession>A0AAI8YS77</accession>
<dbReference type="Proteomes" id="UP001296104">
    <property type="component" value="Unassembled WGS sequence"/>
</dbReference>
<feature type="compositionally biased region" description="Basic and acidic residues" evidence="1">
    <location>
        <begin position="8"/>
        <end position="20"/>
    </location>
</feature>
<evidence type="ECO:0008006" key="4">
    <source>
        <dbReference type="Google" id="ProtNLM"/>
    </source>
</evidence>
<protein>
    <recommendedName>
        <fullName evidence="4">Carboxymuconolactone decarboxylase-like domain-containing protein</fullName>
    </recommendedName>
</protein>
<keyword evidence="3" id="KW-1185">Reference proteome</keyword>
<comment type="caution">
    <text evidence="2">The sequence shown here is derived from an EMBL/GenBank/DDBJ whole genome shotgun (WGS) entry which is preliminary data.</text>
</comment>
<gene>
    <name evidence="2" type="ORF">LECACI_7A001036</name>
</gene>
<organism evidence="2 3">
    <name type="scientific">Lecanosticta acicola</name>
    <dbReference type="NCBI Taxonomy" id="111012"/>
    <lineage>
        <taxon>Eukaryota</taxon>
        <taxon>Fungi</taxon>
        <taxon>Dikarya</taxon>
        <taxon>Ascomycota</taxon>
        <taxon>Pezizomycotina</taxon>
        <taxon>Dothideomycetes</taxon>
        <taxon>Dothideomycetidae</taxon>
        <taxon>Mycosphaerellales</taxon>
        <taxon>Mycosphaerellaceae</taxon>
        <taxon>Lecanosticta</taxon>
    </lineage>
</organism>
<reference evidence="2" key="1">
    <citation type="submission" date="2023-11" db="EMBL/GenBank/DDBJ databases">
        <authorList>
            <person name="Alioto T."/>
            <person name="Alioto T."/>
            <person name="Gomez Garrido J."/>
        </authorList>
    </citation>
    <scope>NUCLEOTIDE SEQUENCE</scope>
</reference>
<dbReference type="PANTHER" id="PTHR34846:SF11">
    <property type="entry name" value="4-CARBOXYMUCONOLACTONE DECARBOXYLASE FAMILY PROTEIN (AFU_ORTHOLOGUE AFUA_6G11590)"/>
    <property type="match status" value="1"/>
</dbReference>
<dbReference type="AlphaFoldDB" id="A0AAI8YS77"/>
<dbReference type="SUPFAM" id="SSF69118">
    <property type="entry name" value="AhpD-like"/>
    <property type="match status" value="1"/>
</dbReference>
<evidence type="ECO:0000313" key="2">
    <source>
        <dbReference type="EMBL" id="CAK3811852.1"/>
    </source>
</evidence>
<feature type="region of interest" description="Disordered" evidence="1">
    <location>
        <begin position="1"/>
        <end position="20"/>
    </location>
</feature>
<dbReference type="InterPro" id="IPR029032">
    <property type="entry name" value="AhpD-like"/>
</dbReference>
<proteinExistence type="predicted"/>
<name>A0AAI8YS77_9PEZI</name>
<evidence type="ECO:0000256" key="1">
    <source>
        <dbReference type="SAM" id="MobiDB-lite"/>
    </source>
</evidence>
<dbReference type="EMBL" id="CAVMBE010000003">
    <property type="protein sequence ID" value="CAK3811852.1"/>
    <property type="molecule type" value="Genomic_DNA"/>
</dbReference>
<evidence type="ECO:0000313" key="3">
    <source>
        <dbReference type="Proteomes" id="UP001296104"/>
    </source>
</evidence>
<dbReference type="Gene3D" id="1.20.1290.10">
    <property type="entry name" value="AhpD-like"/>
    <property type="match status" value="1"/>
</dbReference>
<dbReference type="PANTHER" id="PTHR34846">
    <property type="entry name" value="4-CARBOXYMUCONOLACTONE DECARBOXYLASE FAMILY PROTEIN (AFU_ORTHOLOGUE AFUA_6G11590)"/>
    <property type="match status" value="1"/>
</dbReference>
<sequence length="195" mass="21308">MGSRIPPRPREELSPKEQEEYDHFSKQSEFGFGKNGEKFLYKDASNGAFIGPYPFLQAAPDTGKMALELVFSVSRIAPLPADVKETAILTAGGHFQAAYELYAHANVAVKSGVLSRAQVDVLKSDRKPGDLNGNCSLAYDVAKYLCGQKGPLPKEDWERSVRAFGKEGTLALVHYIGYYAYLCIALNAVDASVPE</sequence>